<dbReference type="RefSeq" id="WP_182703627.1">
    <property type="nucleotide sequence ID" value="NZ_JACJII010000001.1"/>
</dbReference>
<organism evidence="1 2">
    <name type="scientific">Thermomonospora cellulosilytica</name>
    <dbReference type="NCBI Taxonomy" id="1411118"/>
    <lineage>
        <taxon>Bacteria</taxon>
        <taxon>Bacillati</taxon>
        <taxon>Actinomycetota</taxon>
        <taxon>Actinomycetes</taxon>
        <taxon>Streptosporangiales</taxon>
        <taxon>Thermomonosporaceae</taxon>
        <taxon>Thermomonospora</taxon>
    </lineage>
</organism>
<evidence type="ECO:0000313" key="1">
    <source>
        <dbReference type="EMBL" id="MBA9001219.1"/>
    </source>
</evidence>
<evidence type="ECO:0000313" key="2">
    <source>
        <dbReference type="Proteomes" id="UP000539313"/>
    </source>
</evidence>
<keyword evidence="2" id="KW-1185">Reference proteome</keyword>
<dbReference type="Proteomes" id="UP000539313">
    <property type="component" value="Unassembled WGS sequence"/>
</dbReference>
<proteinExistence type="predicted"/>
<sequence>MSAVTATAAAWAEIEQVWARDGLITLTGTLQGAAPESGPWRLRLDPVPPEERPALRSRLHRRVWRARMSGRPGPGPYDVTVSDGRFETAVPVNDLVLPRPLRSGHWRPCLVGPDGSALRLGRHLGVPRRARAITFPGQRTTARGPRFRVRPYYTADNHLAIGSRRAS</sequence>
<protein>
    <submittedName>
        <fullName evidence="1">Uncharacterized protein</fullName>
    </submittedName>
</protein>
<accession>A0A7W3MSS5</accession>
<reference evidence="1 2" key="1">
    <citation type="submission" date="2020-08" db="EMBL/GenBank/DDBJ databases">
        <title>Sequencing the genomes of 1000 actinobacteria strains.</title>
        <authorList>
            <person name="Klenk H.-P."/>
        </authorList>
    </citation>
    <scope>NUCLEOTIDE SEQUENCE [LARGE SCALE GENOMIC DNA]</scope>
    <source>
        <strain evidence="1 2">DSM 45823</strain>
    </source>
</reference>
<comment type="caution">
    <text evidence="1">The sequence shown here is derived from an EMBL/GenBank/DDBJ whole genome shotgun (WGS) entry which is preliminary data.</text>
</comment>
<dbReference type="EMBL" id="JACJII010000001">
    <property type="protein sequence ID" value="MBA9001219.1"/>
    <property type="molecule type" value="Genomic_DNA"/>
</dbReference>
<name>A0A7W3MSS5_9ACTN</name>
<dbReference type="AlphaFoldDB" id="A0A7W3MSS5"/>
<gene>
    <name evidence="1" type="ORF">HNR21_000101</name>
</gene>